<proteinExistence type="inferred from homology"/>
<organism evidence="2 3">
    <name type="scientific">Brevundimonas phage vB_BpoS-Kikimora</name>
    <dbReference type="NCBI Taxonomy" id="2948601"/>
    <lineage>
        <taxon>Viruses</taxon>
        <taxon>Duplodnaviria</taxon>
        <taxon>Heunggongvirae</taxon>
        <taxon>Uroviricota</taxon>
        <taxon>Caudoviricetes</taxon>
        <taxon>Jeanschmidtviridae</taxon>
        <taxon>Kikimoravirus</taxon>
        <taxon>Kikimoravirus kikimora</taxon>
    </lineage>
</organism>
<comment type="similarity">
    <text evidence="1">Belongs to the polypeptide deformylase family.</text>
</comment>
<sequence length="180" mass="20001">MALRQILPCTDPLMRQVSTEITEIDEDLLTLAHDMLHTMLTADGAGLAAVQVGVPVRMFTMLDLPNGPLPTQSMLPGLAKLVLINPVIIDRSDDMVTLPEGCLSMPGVFFDVSRHREVTVEYSDVQGERQTLYGSGYKAICIQHELDHLDGIRNIDRVSALKRTMLLKKFAAHRRSVRHG</sequence>
<dbReference type="PRINTS" id="PR01576">
    <property type="entry name" value="PDEFORMYLASE"/>
</dbReference>
<dbReference type="InterPro" id="IPR036821">
    <property type="entry name" value="Peptide_deformylase_sf"/>
</dbReference>
<dbReference type="NCBIfam" id="TIGR00079">
    <property type="entry name" value="pept_deformyl"/>
    <property type="match status" value="1"/>
</dbReference>
<protein>
    <submittedName>
        <fullName evidence="2">Peptide deformylase</fullName>
    </submittedName>
</protein>
<evidence type="ECO:0000313" key="2">
    <source>
        <dbReference type="EMBL" id="USN15502.1"/>
    </source>
</evidence>
<dbReference type="PANTHER" id="PTHR10458">
    <property type="entry name" value="PEPTIDE DEFORMYLASE"/>
    <property type="match status" value="1"/>
</dbReference>
<dbReference type="NCBIfam" id="NF001159">
    <property type="entry name" value="PRK00150.1-3"/>
    <property type="match status" value="1"/>
</dbReference>
<dbReference type="SUPFAM" id="SSF56420">
    <property type="entry name" value="Peptide deformylase"/>
    <property type="match status" value="1"/>
</dbReference>
<dbReference type="HAMAP" id="MF_00163">
    <property type="entry name" value="Pep_deformylase"/>
    <property type="match status" value="1"/>
</dbReference>
<evidence type="ECO:0000313" key="3">
    <source>
        <dbReference type="Proteomes" id="UP001056576"/>
    </source>
</evidence>
<dbReference type="PIRSF" id="PIRSF004749">
    <property type="entry name" value="Pep_def"/>
    <property type="match status" value="1"/>
</dbReference>
<dbReference type="Proteomes" id="UP001056576">
    <property type="component" value="Segment"/>
</dbReference>
<evidence type="ECO:0000256" key="1">
    <source>
        <dbReference type="ARBA" id="ARBA00010759"/>
    </source>
</evidence>
<dbReference type="EMBL" id="ON529857">
    <property type="protein sequence ID" value="USN15502.1"/>
    <property type="molecule type" value="Genomic_DNA"/>
</dbReference>
<accession>A0A9E7MTJ6</accession>
<keyword evidence="3" id="KW-1185">Reference proteome</keyword>
<dbReference type="Gene3D" id="3.90.45.10">
    <property type="entry name" value="Peptide deformylase"/>
    <property type="match status" value="1"/>
</dbReference>
<reference evidence="2 3" key="1">
    <citation type="submission" date="2022-05" db="EMBL/GenBank/DDBJ databases">
        <authorList>
            <person name="Friedrich I."/>
            <person name="Poehlein A."/>
            <person name="Schneider D."/>
            <person name="Hertel R."/>
            <person name="Daniel R."/>
        </authorList>
    </citation>
    <scope>NUCLEOTIDE SEQUENCE [LARGE SCALE GENOMIC DNA]</scope>
</reference>
<gene>
    <name evidence="2" type="ORF">KIKIMORA_03660</name>
</gene>
<dbReference type="InterPro" id="IPR023635">
    <property type="entry name" value="Peptide_deformylase"/>
</dbReference>
<dbReference type="Pfam" id="PF01327">
    <property type="entry name" value="Pep_deformylase"/>
    <property type="match status" value="1"/>
</dbReference>
<dbReference type="CDD" id="cd00487">
    <property type="entry name" value="Pep_deformylase"/>
    <property type="match status" value="1"/>
</dbReference>
<dbReference type="GO" id="GO:0042586">
    <property type="term" value="F:peptide deformylase activity"/>
    <property type="evidence" value="ECO:0007669"/>
    <property type="project" value="InterPro"/>
</dbReference>
<name>A0A9E7MTJ6_9CAUD</name>
<dbReference type="PANTHER" id="PTHR10458:SF22">
    <property type="entry name" value="PEPTIDE DEFORMYLASE"/>
    <property type="match status" value="1"/>
</dbReference>